<evidence type="ECO:0000313" key="3">
    <source>
        <dbReference type="EMBL" id="ORY11921.1"/>
    </source>
</evidence>
<dbReference type="InterPro" id="IPR013783">
    <property type="entry name" value="Ig-like_fold"/>
</dbReference>
<feature type="compositionally biased region" description="Basic and acidic residues" evidence="1">
    <location>
        <begin position="370"/>
        <end position="380"/>
    </location>
</feature>
<organism evidence="3 4">
    <name type="scientific">Clohesyomyces aquaticus</name>
    <dbReference type="NCBI Taxonomy" id="1231657"/>
    <lineage>
        <taxon>Eukaryota</taxon>
        <taxon>Fungi</taxon>
        <taxon>Dikarya</taxon>
        <taxon>Ascomycota</taxon>
        <taxon>Pezizomycotina</taxon>
        <taxon>Dothideomycetes</taxon>
        <taxon>Pleosporomycetidae</taxon>
        <taxon>Pleosporales</taxon>
        <taxon>Lindgomycetaceae</taxon>
        <taxon>Clohesyomyces</taxon>
    </lineage>
</organism>
<evidence type="ECO:0008006" key="5">
    <source>
        <dbReference type="Google" id="ProtNLM"/>
    </source>
</evidence>
<reference evidence="3 4" key="1">
    <citation type="submission" date="2016-07" db="EMBL/GenBank/DDBJ databases">
        <title>Pervasive Adenine N6-methylation of Active Genes in Fungi.</title>
        <authorList>
            <consortium name="DOE Joint Genome Institute"/>
            <person name="Mondo S.J."/>
            <person name="Dannebaum R.O."/>
            <person name="Kuo R.C."/>
            <person name="Labutti K."/>
            <person name="Haridas S."/>
            <person name="Kuo A."/>
            <person name="Salamov A."/>
            <person name="Ahrendt S.R."/>
            <person name="Lipzen A."/>
            <person name="Sullivan W."/>
            <person name="Andreopoulos W.B."/>
            <person name="Clum A."/>
            <person name="Lindquist E."/>
            <person name="Daum C."/>
            <person name="Ramamoorthy G.K."/>
            <person name="Gryganskyi A."/>
            <person name="Culley D."/>
            <person name="Magnuson J.K."/>
            <person name="James T.Y."/>
            <person name="O'Malley M.A."/>
            <person name="Stajich J.E."/>
            <person name="Spatafora J.W."/>
            <person name="Visel A."/>
            <person name="Grigoriev I.V."/>
        </authorList>
    </citation>
    <scope>NUCLEOTIDE SEQUENCE [LARGE SCALE GENOMIC DNA]</scope>
    <source>
        <strain evidence="3 4">CBS 115471</strain>
    </source>
</reference>
<evidence type="ECO:0000313" key="4">
    <source>
        <dbReference type="Proteomes" id="UP000193144"/>
    </source>
</evidence>
<dbReference type="Proteomes" id="UP000193144">
    <property type="component" value="Unassembled WGS sequence"/>
</dbReference>
<sequence length="533" mass="57744">MSFFKNRAHRKSVRALFQGNKQATLSTDDILSQREVAAAENFRGLQRQNSDPISRLARNKSTLTLRSTYSASTSPQLETAMAAQATITFSQPGVQAPVYVVTSLSTPPWEILEMQVSEEKTGNGDLIFVRHFDNVADGDYQYKVRIGEGHWVVDESTDADTDDVGNRNNVISVKTPEPEPLSLLPPTPAISDGTKALRQDSVHDPALVLNTQPEDVESPPTASGKDADDKGNDVMIPVILLPSTVGKDVHYEEPPPYDAEAAKQGSQADATTLSPVPIIVVEDDAQAPLFRHESFDERDIQDAAGLSNSAVLSDDEEPFLPQSPGGDKRLGRIFEEEEELDLSEAPLLPHEQSSLDSRRELTLSDTPSAPKHDGANDNTKRWGGVYENVDSPASVRELPTPPMTPEKSVAASSSEDPVSSSAVKKHASKPSTDSMAITPAPLRPREREPDDGHRIHWPDEIEVRPYSAPSDADSTAPPKKGWIRSFIGAFITPVGKFLAACFGGREYASGGALLVLGVAVAIYYFIGFEARAG</sequence>
<accession>A0A1Y1ZNU6</accession>
<feature type="region of interest" description="Disordered" evidence="1">
    <location>
        <begin position="210"/>
        <end position="232"/>
    </location>
</feature>
<dbReference type="AlphaFoldDB" id="A0A1Y1ZNU6"/>
<comment type="caution">
    <text evidence="3">The sequence shown here is derived from an EMBL/GenBank/DDBJ whole genome shotgun (WGS) entry which is preliminary data.</text>
</comment>
<keyword evidence="2" id="KW-0812">Transmembrane</keyword>
<dbReference type="CDD" id="cd02859">
    <property type="entry name" value="E_set_AMPKbeta_like_N"/>
    <property type="match status" value="1"/>
</dbReference>
<feature type="region of interest" description="Disordered" evidence="1">
    <location>
        <begin position="308"/>
        <end position="456"/>
    </location>
</feature>
<dbReference type="STRING" id="1231657.A0A1Y1ZNU6"/>
<dbReference type="OrthoDB" id="5350410at2759"/>
<dbReference type="EMBL" id="MCFA01000056">
    <property type="protein sequence ID" value="ORY11921.1"/>
    <property type="molecule type" value="Genomic_DNA"/>
</dbReference>
<keyword evidence="2" id="KW-1133">Transmembrane helix</keyword>
<protein>
    <recommendedName>
        <fullName evidence="5">AMP-activated protein kinase glycogen-binding domain-containing protein</fullName>
    </recommendedName>
</protein>
<evidence type="ECO:0000256" key="1">
    <source>
        <dbReference type="SAM" id="MobiDB-lite"/>
    </source>
</evidence>
<proteinExistence type="predicted"/>
<name>A0A1Y1ZNU6_9PLEO</name>
<feature type="transmembrane region" description="Helical" evidence="2">
    <location>
        <begin position="507"/>
        <end position="526"/>
    </location>
</feature>
<dbReference type="Gene3D" id="2.60.40.10">
    <property type="entry name" value="Immunoglobulins"/>
    <property type="match status" value="1"/>
</dbReference>
<feature type="region of interest" description="Disordered" evidence="1">
    <location>
        <begin position="247"/>
        <end position="270"/>
    </location>
</feature>
<keyword evidence="2" id="KW-0472">Membrane</keyword>
<evidence type="ECO:0000256" key="2">
    <source>
        <dbReference type="SAM" id="Phobius"/>
    </source>
</evidence>
<keyword evidence="4" id="KW-1185">Reference proteome</keyword>
<feature type="compositionally biased region" description="Basic and acidic residues" evidence="1">
    <location>
        <begin position="443"/>
        <end position="456"/>
    </location>
</feature>
<gene>
    <name evidence="3" type="ORF">BCR34DRAFT_601038</name>
</gene>
<feature type="compositionally biased region" description="Low complexity" evidence="1">
    <location>
        <begin position="408"/>
        <end position="422"/>
    </location>
</feature>